<dbReference type="EMBL" id="KQ414638">
    <property type="protein sequence ID" value="KOC66896.1"/>
    <property type="molecule type" value="Genomic_DNA"/>
</dbReference>
<reference evidence="3 4" key="1">
    <citation type="submission" date="2015-07" db="EMBL/GenBank/DDBJ databases">
        <title>The genome of Habropoda laboriosa.</title>
        <authorList>
            <person name="Pan H."/>
            <person name="Kapheim K."/>
        </authorList>
    </citation>
    <scope>NUCLEOTIDE SEQUENCE [LARGE SCALE GENOMIC DNA]</scope>
    <source>
        <strain evidence="3">0110345459</strain>
    </source>
</reference>
<sequence>MIPRASFRASDEVTTTTTSTTETLDEETNRPIMAKSAERLPGTSTRIRTRDDGCCSVNFVKYVLHIYNVVLFVSNIAAMIWITRDCRGNSGLTRNFRV</sequence>
<feature type="transmembrane region" description="Helical" evidence="2">
    <location>
        <begin position="62"/>
        <end position="82"/>
    </location>
</feature>
<keyword evidence="2" id="KW-0472">Membrane</keyword>
<dbReference type="STRING" id="597456.A0A0L7R819"/>
<protein>
    <submittedName>
        <fullName evidence="3">Uncharacterized protein</fullName>
    </submittedName>
</protein>
<keyword evidence="4" id="KW-1185">Reference proteome</keyword>
<keyword evidence="2" id="KW-1133">Transmembrane helix</keyword>
<organism evidence="3 4">
    <name type="scientific">Habropoda laboriosa</name>
    <dbReference type="NCBI Taxonomy" id="597456"/>
    <lineage>
        <taxon>Eukaryota</taxon>
        <taxon>Metazoa</taxon>
        <taxon>Ecdysozoa</taxon>
        <taxon>Arthropoda</taxon>
        <taxon>Hexapoda</taxon>
        <taxon>Insecta</taxon>
        <taxon>Pterygota</taxon>
        <taxon>Neoptera</taxon>
        <taxon>Endopterygota</taxon>
        <taxon>Hymenoptera</taxon>
        <taxon>Apocrita</taxon>
        <taxon>Aculeata</taxon>
        <taxon>Apoidea</taxon>
        <taxon>Anthophila</taxon>
        <taxon>Apidae</taxon>
        <taxon>Habropoda</taxon>
    </lineage>
</organism>
<feature type="compositionally biased region" description="Low complexity" evidence="1">
    <location>
        <begin position="12"/>
        <end position="22"/>
    </location>
</feature>
<evidence type="ECO:0000313" key="4">
    <source>
        <dbReference type="Proteomes" id="UP000053825"/>
    </source>
</evidence>
<name>A0A0L7R819_9HYME</name>
<evidence type="ECO:0000256" key="1">
    <source>
        <dbReference type="SAM" id="MobiDB-lite"/>
    </source>
</evidence>
<keyword evidence="2" id="KW-0812">Transmembrane</keyword>
<proteinExistence type="predicted"/>
<dbReference type="AlphaFoldDB" id="A0A0L7R819"/>
<evidence type="ECO:0000256" key="2">
    <source>
        <dbReference type="SAM" id="Phobius"/>
    </source>
</evidence>
<gene>
    <name evidence="3" type="ORF">WH47_11960</name>
</gene>
<feature type="region of interest" description="Disordered" evidence="1">
    <location>
        <begin position="1"/>
        <end position="31"/>
    </location>
</feature>
<dbReference type="Proteomes" id="UP000053825">
    <property type="component" value="Unassembled WGS sequence"/>
</dbReference>
<accession>A0A0L7R819</accession>
<evidence type="ECO:0000313" key="3">
    <source>
        <dbReference type="EMBL" id="KOC66896.1"/>
    </source>
</evidence>